<evidence type="ECO:0000259" key="1">
    <source>
        <dbReference type="Pfam" id="PF08588"/>
    </source>
</evidence>
<proteinExistence type="predicted"/>
<evidence type="ECO:0000313" key="3">
    <source>
        <dbReference type="Proteomes" id="UP001189429"/>
    </source>
</evidence>
<comment type="caution">
    <text evidence="2">The sequence shown here is derived from an EMBL/GenBank/DDBJ whole genome shotgun (WGS) entry which is preliminary data.</text>
</comment>
<feature type="domain" description="Domain of unknown function at the cortex 1" evidence="1">
    <location>
        <begin position="20"/>
        <end position="122"/>
    </location>
</feature>
<evidence type="ECO:0000313" key="2">
    <source>
        <dbReference type="EMBL" id="CAK0888055.1"/>
    </source>
</evidence>
<protein>
    <recommendedName>
        <fullName evidence="1">Domain of unknown function at the cortex 1 domain-containing protein</fullName>
    </recommendedName>
</protein>
<dbReference type="InterPro" id="IPR013897">
    <property type="entry name" value="Duc1"/>
</dbReference>
<name>A0ABN9WN52_9DINO</name>
<keyword evidence="3" id="KW-1185">Reference proteome</keyword>
<organism evidence="2 3">
    <name type="scientific">Prorocentrum cordatum</name>
    <dbReference type="NCBI Taxonomy" id="2364126"/>
    <lineage>
        <taxon>Eukaryota</taxon>
        <taxon>Sar</taxon>
        <taxon>Alveolata</taxon>
        <taxon>Dinophyceae</taxon>
        <taxon>Prorocentrales</taxon>
        <taxon>Prorocentraceae</taxon>
        <taxon>Prorocentrum</taxon>
    </lineage>
</organism>
<feature type="non-terminal residue" evidence="2">
    <location>
        <position position="152"/>
    </location>
</feature>
<accession>A0ABN9WN52</accession>
<dbReference type="Pfam" id="PF08588">
    <property type="entry name" value="Duc1"/>
    <property type="match status" value="1"/>
</dbReference>
<reference evidence="2" key="1">
    <citation type="submission" date="2023-10" db="EMBL/GenBank/DDBJ databases">
        <authorList>
            <person name="Chen Y."/>
            <person name="Shah S."/>
            <person name="Dougan E. K."/>
            <person name="Thang M."/>
            <person name="Chan C."/>
        </authorList>
    </citation>
    <scope>NUCLEOTIDE SEQUENCE [LARGE SCALE GENOMIC DNA]</scope>
</reference>
<sequence length="152" mass="16698">MTRQQGAMESGDQGSPLSIRLHEGECAEGPGRPLEVNAPEGIPFRCAGFEGHVLFLNRPHPEPQGDGWPYAEHFVGKARRFELRLQGRFLSDPGSAEDIFFGIELTKVVGMSWALRSTANWIMNVVSLLCAARGVSYSYSLEISHLPDGDVL</sequence>
<dbReference type="EMBL" id="CAUYUJ010019017">
    <property type="protein sequence ID" value="CAK0888055.1"/>
    <property type="molecule type" value="Genomic_DNA"/>
</dbReference>
<dbReference type="Proteomes" id="UP001189429">
    <property type="component" value="Unassembled WGS sequence"/>
</dbReference>
<gene>
    <name evidence="2" type="ORF">PCOR1329_LOCUS68914</name>
</gene>